<organism evidence="10 11">
    <name type="scientific">Phytophthora nicotianae P1569</name>
    <dbReference type="NCBI Taxonomy" id="1317065"/>
    <lineage>
        <taxon>Eukaryota</taxon>
        <taxon>Sar</taxon>
        <taxon>Stramenopiles</taxon>
        <taxon>Oomycota</taxon>
        <taxon>Peronosporomycetes</taxon>
        <taxon>Peronosporales</taxon>
        <taxon>Peronosporaceae</taxon>
        <taxon>Phytophthora</taxon>
    </lineage>
</organism>
<keyword evidence="11" id="KW-1185">Reference proteome</keyword>
<dbReference type="InterPro" id="IPR004898">
    <property type="entry name" value="Pectate_lyase_PlyH/PlyE-like"/>
</dbReference>
<dbReference type="PANTHER" id="PTHR33407">
    <property type="entry name" value="PECTATE LYASE F-RELATED"/>
    <property type="match status" value="1"/>
</dbReference>
<evidence type="ECO:0000256" key="6">
    <source>
        <dbReference type="ARBA" id="ARBA00022729"/>
    </source>
</evidence>
<evidence type="ECO:0000256" key="2">
    <source>
        <dbReference type="ARBA" id="ARBA00001913"/>
    </source>
</evidence>
<evidence type="ECO:0000256" key="3">
    <source>
        <dbReference type="ARBA" id="ARBA00004613"/>
    </source>
</evidence>
<reference evidence="10 11" key="1">
    <citation type="submission" date="2013-11" db="EMBL/GenBank/DDBJ databases">
        <title>The Genome Sequence of Phytophthora parasitica P1569.</title>
        <authorList>
            <consortium name="The Broad Institute Genomics Platform"/>
            <person name="Russ C."/>
            <person name="Tyler B."/>
            <person name="Panabieres F."/>
            <person name="Shan W."/>
            <person name="Tripathy S."/>
            <person name="Grunwald N."/>
            <person name="Machado M."/>
            <person name="Johnson C.S."/>
            <person name="Arredondo F."/>
            <person name="Hong C."/>
            <person name="Coffey M."/>
            <person name="Young S.K."/>
            <person name="Zeng Q."/>
            <person name="Gargeya S."/>
            <person name="Fitzgerald M."/>
            <person name="Abouelleil A."/>
            <person name="Alvarado L."/>
            <person name="Chapman S.B."/>
            <person name="Gainer-Dewar J."/>
            <person name="Goldberg J."/>
            <person name="Griggs A."/>
            <person name="Gujja S."/>
            <person name="Hansen M."/>
            <person name="Howarth C."/>
            <person name="Imamovic A."/>
            <person name="Ireland A."/>
            <person name="Larimer J."/>
            <person name="McCowan C."/>
            <person name="Murphy C."/>
            <person name="Pearson M."/>
            <person name="Poon T.W."/>
            <person name="Priest M."/>
            <person name="Roberts A."/>
            <person name="Saif S."/>
            <person name="Shea T."/>
            <person name="Sykes S."/>
            <person name="Wortman J."/>
            <person name="Nusbaum C."/>
            <person name="Birren B."/>
        </authorList>
    </citation>
    <scope>NUCLEOTIDE SEQUENCE [LARGE SCALE GENOMIC DNA]</scope>
    <source>
        <strain evidence="10 11">P1569</strain>
    </source>
</reference>
<comment type="subcellular location">
    <subcellularLocation>
        <location evidence="3">Secreted</location>
    </subcellularLocation>
</comment>
<dbReference type="EC" id="4.2.2.2" evidence="4"/>
<evidence type="ECO:0000256" key="4">
    <source>
        <dbReference type="ARBA" id="ARBA00012272"/>
    </source>
</evidence>
<comment type="caution">
    <text evidence="10">The sequence shown here is derived from an EMBL/GenBank/DDBJ whole genome shotgun (WGS) entry which is preliminary data.</text>
</comment>
<dbReference type="HOGENOM" id="CLU_1590744_0_0_1"/>
<keyword evidence="8" id="KW-0456">Lyase</keyword>
<feature type="non-terminal residue" evidence="10">
    <location>
        <position position="168"/>
    </location>
</feature>
<dbReference type="InterPro" id="IPR012334">
    <property type="entry name" value="Pectin_lyas_fold"/>
</dbReference>
<dbReference type="Gene3D" id="2.160.20.10">
    <property type="entry name" value="Single-stranded right-handed beta-helix, Pectin lyase-like"/>
    <property type="match status" value="1"/>
</dbReference>
<evidence type="ECO:0000256" key="8">
    <source>
        <dbReference type="ARBA" id="ARBA00023239"/>
    </source>
</evidence>
<dbReference type="AlphaFoldDB" id="V9FCL1"/>
<gene>
    <name evidence="10" type="ORF">F443_06878</name>
</gene>
<dbReference type="OrthoDB" id="166478at2759"/>
<keyword evidence="5" id="KW-0964">Secreted</keyword>
<accession>V9FCL1</accession>
<dbReference type="GO" id="GO:0005576">
    <property type="term" value="C:extracellular region"/>
    <property type="evidence" value="ECO:0007669"/>
    <property type="project" value="UniProtKB-SubCell"/>
</dbReference>
<dbReference type="GO" id="GO:0030570">
    <property type="term" value="F:pectate lyase activity"/>
    <property type="evidence" value="ECO:0007669"/>
    <property type="project" value="UniProtKB-EC"/>
</dbReference>
<keyword evidence="6" id="KW-0732">Signal</keyword>
<dbReference type="EMBL" id="ANIZ01001118">
    <property type="protein sequence ID" value="ETI49204.1"/>
    <property type="molecule type" value="Genomic_DNA"/>
</dbReference>
<dbReference type="Pfam" id="PF03211">
    <property type="entry name" value="Pectate_lyase"/>
    <property type="match status" value="1"/>
</dbReference>
<dbReference type="eggNOG" id="ENOG502S4FB">
    <property type="taxonomic scope" value="Eukaryota"/>
</dbReference>
<evidence type="ECO:0000313" key="10">
    <source>
        <dbReference type="EMBL" id="ETI49204.1"/>
    </source>
</evidence>
<name>V9FCL1_PHYNI</name>
<dbReference type="PANTHER" id="PTHR33407:SF9">
    <property type="entry name" value="PECTATE LYASE F-RELATED"/>
    <property type="match status" value="1"/>
</dbReference>
<comment type="cofactor">
    <cofactor evidence="2">
        <name>Ca(2+)</name>
        <dbReference type="ChEBI" id="CHEBI:29108"/>
    </cofactor>
</comment>
<evidence type="ECO:0000256" key="5">
    <source>
        <dbReference type="ARBA" id="ARBA00022525"/>
    </source>
</evidence>
<evidence type="ECO:0000256" key="7">
    <source>
        <dbReference type="ARBA" id="ARBA00022837"/>
    </source>
</evidence>
<evidence type="ECO:0000256" key="9">
    <source>
        <dbReference type="ARBA" id="ARBA00039895"/>
    </source>
</evidence>
<proteinExistence type="predicted"/>
<evidence type="ECO:0000313" key="11">
    <source>
        <dbReference type="Proteomes" id="UP000018721"/>
    </source>
</evidence>
<dbReference type="Proteomes" id="UP000018721">
    <property type="component" value="Unassembled WGS sequence"/>
</dbReference>
<protein>
    <recommendedName>
        <fullName evidence="9">Probable pectate lyase F</fullName>
        <ecNumber evidence="4">4.2.2.2</ecNumber>
    </recommendedName>
</protein>
<dbReference type="GO" id="GO:0045490">
    <property type="term" value="P:pectin catabolic process"/>
    <property type="evidence" value="ECO:0007669"/>
    <property type="project" value="TreeGrafter"/>
</dbReference>
<sequence length="168" mass="18060">MSGISSYLSNSRVEADQVVVRRKRPKPFQATIVEPCSHVHTDNQALRRSECVAAACVIIAVVSTVDPTKLRVRVVFENGMSTDDHQVTNSSSITPLQSTMVKSFVPFATLLLATASAASVPDGTWPTSTGTVQYAEAYIIKAGEVFDGKMQTFERSDVSCEGQTESGA</sequence>
<comment type="catalytic activity">
    <reaction evidence="1">
        <text>Eliminative cleavage of (1-&gt;4)-alpha-D-galacturonan to give oligosaccharides with 4-deoxy-alpha-D-galact-4-enuronosyl groups at their non-reducing ends.</text>
        <dbReference type="EC" id="4.2.2.2"/>
    </reaction>
</comment>
<keyword evidence="7" id="KW-0106">Calcium</keyword>
<evidence type="ECO:0000256" key="1">
    <source>
        <dbReference type="ARBA" id="ARBA00000695"/>
    </source>
</evidence>